<dbReference type="SUPFAM" id="SSF74924">
    <property type="entry name" value="Cap-Gly domain"/>
    <property type="match status" value="1"/>
</dbReference>
<accession>A0ABR2WR60</accession>
<dbReference type="Gene3D" id="3.30.710.10">
    <property type="entry name" value="Potassium Channel Kv1.1, Chain A"/>
    <property type="match status" value="1"/>
</dbReference>
<dbReference type="InterPro" id="IPR011333">
    <property type="entry name" value="SKP1/BTB/POZ_sf"/>
</dbReference>
<dbReference type="PANTHER" id="PTHR22427">
    <property type="entry name" value="GH15728P"/>
    <property type="match status" value="1"/>
</dbReference>
<organism evidence="3 4">
    <name type="scientific">Basidiobolus ranarum</name>
    <dbReference type="NCBI Taxonomy" id="34480"/>
    <lineage>
        <taxon>Eukaryota</taxon>
        <taxon>Fungi</taxon>
        <taxon>Fungi incertae sedis</taxon>
        <taxon>Zoopagomycota</taxon>
        <taxon>Entomophthoromycotina</taxon>
        <taxon>Basidiobolomycetes</taxon>
        <taxon>Basidiobolales</taxon>
        <taxon>Basidiobolaceae</taxon>
        <taxon>Basidiobolus</taxon>
    </lineage>
</organism>
<dbReference type="SMART" id="SM01052">
    <property type="entry name" value="CAP_GLY"/>
    <property type="match status" value="1"/>
</dbReference>
<dbReference type="PANTHER" id="PTHR22427:SF7">
    <property type="entry name" value="GH15728P"/>
    <property type="match status" value="1"/>
</dbReference>
<keyword evidence="4" id="KW-1185">Reference proteome</keyword>
<sequence length="543" mass="62706">MSSPNSLKTMPTQLKTFYQPPENTLFDDLYQVFEDNWGDEELKKRLLQLLPLKNGLSECEVLIREELGNLLAWEIRPDLKLTLTDETNHKITTEFKVHKDILSLRVEYFQVLFSHEFLESTTSDISLSPKIFTVDALRLILQYIYTGQFKRGPRVKTLMEVWTGADYLGLQSLCDYCLLRIEQNCHYLRCDCKQCKMMLPRVLEFAYCKHIDSLKDIVTSTMIVLQRNLWLSKSFAQLEPEIRGYVLQESIQATNSSNVFRTLKTCYEALDEMIVKGRSNPWMDILEETMEELRDASIRLLVSKFEWVCMNDRDFIQAIDGVGWNSDFLEKVMNSLILNLKDEYVIPIFRQLDRSLLQREAVVHAGKNSPITRLLIDAHAGCLEYIKRRWMGIRLSGGFNCVDEEFLSLIALELNMEVQDFREDSLFSLVKKRTSNPQQSNTMSRQLLTSLIVGPIPSAIFDQEELEQSKPIVSVGDRVLIATSQRYGQVAYIGRTEFGSGEWIGVELDNADGRHDGTVNGVQYFSTENQRGVFVRRDSLQLL</sequence>
<feature type="domain" description="CAP-Gly" evidence="2">
    <location>
        <begin position="494"/>
        <end position="536"/>
    </location>
</feature>
<dbReference type="InterPro" id="IPR000210">
    <property type="entry name" value="BTB/POZ_dom"/>
</dbReference>
<evidence type="ECO:0000259" key="2">
    <source>
        <dbReference type="PROSITE" id="PS50245"/>
    </source>
</evidence>
<proteinExistence type="predicted"/>
<dbReference type="InterPro" id="IPR043225">
    <property type="entry name" value="BACK_BTBD8"/>
</dbReference>
<comment type="caution">
    <text evidence="3">The sequence shown here is derived from an EMBL/GenBank/DDBJ whole genome shotgun (WGS) entry which is preliminary data.</text>
</comment>
<dbReference type="InterPro" id="IPR000938">
    <property type="entry name" value="CAP-Gly_domain"/>
</dbReference>
<evidence type="ECO:0000313" key="3">
    <source>
        <dbReference type="EMBL" id="KAK9763990.1"/>
    </source>
</evidence>
<dbReference type="EMBL" id="JASJQH010000518">
    <property type="protein sequence ID" value="KAK9763990.1"/>
    <property type="molecule type" value="Genomic_DNA"/>
</dbReference>
<gene>
    <name evidence="3" type="ORF">K7432_008887</name>
</gene>
<dbReference type="CDD" id="cd18186">
    <property type="entry name" value="BTB_POZ_ZBTB_KLHL-like"/>
    <property type="match status" value="1"/>
</dbReference>
<dbReference type="SMART" id="SM00225">
    <property type="entry name" value="BTB"/>
    <property type="match status" value="1"/>
</dbReference>
<dbReference type="Pfam" id="PF01302">
    <property type="entry name" value="CAP_GLY"/>
    <property type="match status" value="1"/>
</dbReference>
<protein>
    <submittedName>
        <fullName evidence="3">Uncharacterized protein</fullName>
    </submittedName>
</protein>
<evidence type="ECO:0000313" key="4">
    <source>
        <dbReference type="Proteomes" id="UP001479436"/>
    </source>
</evidence>
<feature type="domain" description="BTB" evidence="1">
    <location>
        <begin position="77"/>
        <end position="153"/>
    </location>
</feature>
<dbReference type="Proteomes" id="UP001479436">
    <property type="component" value="Unassembled WGS sequence"/>
</dbReference>
<name>A0ABR2WR60_9FUNG</name>
<reference evidence="3 4" key="1">
    <citation type="submission" date="2023-04" db="EMBL/GenBank/DDBJ databases">
        <title>Genome of Basidiobolus ranarum AG-B5.</title>
        <authorList>
            <person name="Stajich J.E."/>
            <person name="Carter-House D."/>
            <person name="Gryganskyi A."/>
        </authorList>
    </citation>
    <scope>NUCLEOTIDE SEQUENCE [LARGE SCALE GENOMIC DNA]</scope>
    <source>
        <strain evidence="3 4">AG-B5</strain>
    </source>
</reference>
<dbReference type="PROSITE" id="PS50245">
    <property type="entry name" value="CAP_GLY_2"/>
    <property type="match status" value="1"/>
</dbReference>
<dbReference type="PROSITE" id="PS50097">
    <property type="entry name" value="BTB"/>
    <property type="match status" value="1"/>
</dbReference>
<dbReference type="Pfam" id="PF00651">
    <property type="entry name" value="BTB"/>
    <property type="match status" value="1"/>
</dbReference>
<dbReference type="SUPFAM" id="SSF54695">
    <property type="entry name" value="POZ domain"/>
    <property type="match status" value="1"/>
</dbReference>
<evidence type="ECO:0000259" key="1">
    <source>
        <dbReference type="PROSITE" id="PS50097"/>
    </source>
</evidence>
<dbReference type="Gene3D" id="2.30.30.190">
    <property type="entry name" value="CAP Gly-rich-like domain"/>
    <property type="match status" value="1"/>
</dbReference>
<dbReference type="InterPro" id="IPR036859">
    <property type="entry name" value="CAP-Gly_dom_sf"/>
</dbReference>
<dbReference type="Pfam" id="PF26017">
    <property type="entry name" value="BACK_BTBD8"/>
    <property type="match status" value="1"/>
</dbReference>